<proteinExistence type="predicted"/>
<dbReference type="HOGENOM" id="CLU_2619851_0_0_9"/>
<dbReference type="AlphaFoldDB" id="E6UG75"/>
<name>E6UG75_RUMA7</name>
<evidence type="ECO:0000313" key="1">
    <source>
        <dbReference type="EMBL" id="ADU21102.1"/>
    </source>
</evidence>
<dbReference type="STRING" id="697329.Rumal_0553"/>
<reference evidence="1 2" key="1">
    <citation type="journal article" date="2011" name="J. Bacteriol.">
        <title>Complete genome of the cellulolytic ruminal bacterium Ruminococcus albus 7.</title>
        <authorList>
            <person name="Suen G."/>
            <person name="Stevenson D.M."/>
            <person name="Bruce D.C."/>
            <person name="Chertkov O."/>
            <person name="Copeland A."/>
            <person name="Cheng J.F."/>
            <person name="Detter C."/>
            <person name="Detter J.C."/>
            <person name="Goodwin L.A."/>
            <person name="Han C.S."/>
            <person name="Hauser L.J."/>
            <person name="Ivanova N.N."/>
            <person name="Kyrpides N.C."/>
            <person name="Land M.L."/>
            <person name="Lapidus A."/>
            <person name="Lucas S."/>
            <person name="Ovchinnikova G."/>
            <person name="Pitluck S."/>
            <person name="Tapia R."/>
            <person name="Woyke T."/>
            <person name="Boyum J."/>
            <person name="Mead D."/>
            <person name="Weimer P.J."/>
        </authorList>
    </citation>
    <scope>NUCLEOTIDE SEQUENCE [LARGE SCALE GENOMIC DNA]</scope>
    <source>
        <strain evidence="2">ATCC 27210 / DSM 20455 / JCM 14654 / NCDO 2250 / 7</strain>
    </source>
</reference>
<accession>E6UG75</accession>
<dbReference type="KEGG" id="ral:Rumal_0553"/>
<evidence type="ECO:0000313" key="2">
    <source>
        <dbReference type="Proteomes" id="UP000006919"/>
    </source>
</evidence>
<organism evidence="1 2">
    <name type="scientific">Ruminococcus albus (strain ATCC 27210 / DSM 20455 / JCM 14654 / NCDO 2250 / 7)</name>
    <dbReference type="NCBI Taxonomy" id="697329"/>
    <lineage>
        <taxon>Bacteria</taxon>
        <taxon>Bacillati</taxon>
        <taxon>Bacillota</taxon>
        <taxon>Clostridia</taxon>
        <taxon>Eubacteriales</taxon>
        <taxon>Oscillospiraceae</taxon>
        <taxon>Ruminococcus</taxon>
    </lineage>
</organism>
<dbReference type="Proteomes" id="UP000006919">
    <property type="component" value="Chromosome"/>
</dbReference>
<sequence length="78" mass="8755">MAKLSCCGRQYVKDQFDNSKLHLSACCNKRKEPKQNNMTLTARQEPTADAVAVSALLTEHWGYGGFPHKESLSYHNKA</sequence>
<protein>
    <submittedName>
        <fullName evidence="1">Uncharacterized protein</fullName>
    </submittedName>
</protein>
<gene>
    <name evidence="1" type="ordered locus">Rumal_0553</name>
</gene>
<dbReference type="EMBL" id="CP002403">
    <property type="protein sequence ID" value="ADU21102.1"/>
    <property type="molecule type" value="Genomic_DNA"/>
</dbReference>